<accession>A0A9C7LCV0</accession>
<dbReference type="EMBL" id="CAKJTG010000055">
    <property type="protein sequence ID" value="CAG9610797.1"/>
    <property type="molecule type" value="Genomic_DNA"/>
</dbReference>
<evidence type="ECO:0008006" key="4">
    <source>
        <dbReference type="Google" id="ProtNLM"/>
    </source>
</evidence>
<organism evidence="2 3">
    <name type="scientific">Pseudoneobacillus rhizosphaerae</name>
    <dbReference type="NCBI Taxonomy" id="2880968"/>
    <lineage>
        <taxon>Bacteria</taxon>
        <taxon>Bacillati</taxon>
        <taxon>Bacillota</taxon>
        <taxon>Bacilli</taxon>
        <taxon>Bacillales</taxon>
        <taxon>Bacillaceae</taxon>
        <taxon>Pseudoneobacillus</taxon>
    </lineage>
</organism>
<keyword evidence="1" id="KW-0812">Transmembrane</keyword>
<sequence length="186" mass="20950">MVKNEFLDKLEYLLSRVPEQDRKEMLYDYQEHFEIGFANGRSQAELIAELGDPHVIARDLLADYRIGRAEKDKTPTNMGRAIVATISLSFFNLVFILGPVAGLFGAYVALCAVSFGLTILPLAILGSYFFDYSYESFLVNFFVSLTSFSLGVLMSIGMIYVGKFFYNVVLRYIKFNVKVIKGDKAA</sequence>
<dbReference type="RefSeq" id="WP_230499154.1">
    <property type="nucleotide sequence ID" value="NZ_CAKJTG010000055.1"/>
</dbReference>
<name>A0A9C7LCV0_9BACI</name>
<gene>
    <name evidence="2" type="ORF">NEOCIP111885_04577</name>
</gene>
<dbReference type="Pfam" id="PF22564">
    <property type="entry name" value="HAAS"/>
    <property type="match status" value="1"/>
</dbReference>
<comment type="caution">
    <text evidence="2">The sequence shown here is derived from an EMBL/GenBank/DDBJ whole genome shotgun (WGS) entry which is preliminary data.</text>
</comment>
<feature type="transmembrane region" description="Helical" evidence="1">
    <location>
        <begin position="107"/>
        <end position="130"/>
    </location>
</feature>
<dbReference type="Proteomes" id="UP000789845">
    <property type="component" value="Unassembled WGS sequence"/>
</dbReference>
<keyword evidence="1" id="KW-1133">Transmembrane helix</keyword>
<dbReference type="AlphaFoldDB" id="A0A9C7LCV0"/>
<proteinExistence type="predicted"/>
<reference evidence="2" key="1">
    <citation type="submission" date="2021-10" db="EMBL/GenBank/DDBJ databases">
        <authorList>
            <person name="Criscuolo A."/>
        </authorList>
    </citation>
    <scope>NUCLEOTIDE SEQUENCE</scope>
    <source>
        <strain evidence="2">CIP111885</strain>
    </source>
</reference>
<feature type="transmembrane region" description="Helical" evidence="1">
    <location>
        <begin position="81"/>
        <end position="101"/>
    </location>
</feature>
<keyword evidence="3" id="KW-1185">Reference proteome</keyword>
<evidence type="ECO:0000313" key="2">
    <source>
        <dbReference type="EMBL" id="CAG9610797.1"/>
    </source>
</evidence>
<protein>
    <recommendedName>
        <fullName evidence="4">DUF1700 domain-containing protein</fullName>
    </recommendedName>
</protein>
<keyword evidence="1" id="KW-0472">Membrane</keyword>
<feature type="transmembrane region" description="Helical" evidence="1">
    <location>
        <begin position="137"/>
        <end position="161"/>
    </location>
</feature>
<evidence type="ECO:0000313" key="3">
    <source>
        <dbReference type="Proteomes" id="UP000789845"/>
    </source>
</evidence>
<evidence type="ECO:0000256" key="1">
    <source>
        <dbReference type="SAM" id="Phobius"/>
    </source>
</evidence>